<organism evidence="1 2">
    <name type="scientific">Saccharopolyspora endophytica</name>
    <dbReference type="NCBI Taxonomy" id="543886"/>
    <lineage>
        <taxon>Bacteria</taxon>
        <taxon>Bacillati</taxon>
        <taxon>Actinomycetota</taxon>
        <taxon>Actinomycetes</taxon>
        <taxon>Pseudonocardiales</taxon>
        <taxon>Pseudonocardiaceae</taxon>
        <taxon>Saccharopolyspora</taxon>
    </lineage>
</organism>
<proteinExistence type="predicted"/>
<sequence length="101" mass="10502">MRITVLTIPGCPNASLAQQRITSALAGRAADVDLVEVHDQAQAIERGMTGSPTVLLNGSDPFAQPQTAPSLSCRLYRNADGTVDGAPSETALRQAIDEALG</sequence>
<evidence type="ECO:0000313" key="1">
    <source>
        <dbReference type="EMBL" id="MBQ0926644.1"/>
    </source>
</evidence>
<dbReference type="Proteomes" id="UP000674084">
    <property type="component" value="Unassembled WGS sequence"/>
</dbReference>
<dbReference type="EMBL" id="JAGPXE010000010">
    <property type="protein sequence ID" value="MBQ0926644.1"/>
    <property type="molecule type" value="Genomic_DNA"/>
</dbReference>
<protein>
    <submittedName>
        <fullName evidence="1">Thioredoxin family protein</fullName>
    </submittedName>
</protein>
<dbReference type="Gene3D" id="3.40.30.10">
    <property type="entry name" value="Glutaredoxin"/>
    <property type="match status" value="1"/>
</dbReference>
<evidence type="ECO:0000313" key="2">
    <source>
        <dbReference type="Proteomes" id="UP000674084"/>
    </source>
</evidence>
<reference evidence="1 2" key="1">
    <citation type="submission" date="2021-04" db="EMBL/GenBank/DDBJ databases">
        <title>Whole-genome sequencing of Saccharopolyspora endophytica KCTC 19397.</title>
        <authorList>
            <person name="Ay H."/>
            <person name="Saygin H."/>
            <person name="Sahin N."/>
        </authorList>
    </citation>
    <scope>NUCLEOTIDE SEQUENCE [LARGE SCALE GENOMIC DNA]</scope>
    <source>
        <strain evidence="1 2">KCTC 19397</strain>
    </source>
</reference>
<dbReference type="RefSeq" id="WP_210971796.1">
    <property type="nucleotide sequence ID" value="NZ_JAGPXE010000010.1"/>
</dbReference>
<gene>
    <name evidence="1" type="ORF">KBO27_22070</name>
</gene>
<name>A0ABS5DK34_9PSEU</name>
<keyword evidence="2" id="KW-1185">Reference proteome</keyword>
<comment type="caution">
    <text evidence="1">The sequence shown here is derived from an EMBL/GenBank/DDBJ whole genome shotgun (WGS) entry which is preliminary data.</text>
</comment>
<accession>A0ABS5DK34</accession>